<protein>
    <submittedName>
        <fullName evidence="1">Uncharacterized protein</fullName>
    </submittedName>
</protein>
<evidence type="ECO:0000313" key="2">
    <source>
        <dbReference type="Proteomes" id="UP000652013"/>
    </source>
</evidence>
<gene>
    <name evidence="1" type="ORF">Sya03_37740</name>
</gene>
<sequence>MAEARGSEALIARLSEQDGITAEFAADLVAALDGAQPLELTRRGAGVQFVFAGRADDDEWSGAATARVLGLGRKHGVRFDLDWFPYGIIEPDLLLGRIRLAENLAGPR</sequence>
<reference evidence="1" key="1">
    <citation type="submission" date="2021-01" db="EMBL/GenBank/DDBJ databases">
        <title>Whole genome shotgun sequence of Spirilliplanes yamanashiensis NBRC 15828.</title>
        <authorList>
            <person name="Komaki H."/>
            <person name="Tamura T."/>
        </authorList>
    </citation>
    <scope>NUCLEOTIDE SEQUENCE</scope>
    <source>
        <strain evidence="1">NBRC 15828</strain>
    </source>
</reference>
<evidence type="ECO:0000313" key="1">
    <source>
        <dbReference type="EMBL" id="GIJ04422.1"/>
    </source>
</evidence>
<keyword evidence="2" id="KW-1185">Reference proteome</keyword>
<dbReference type="RefSeq" id="WP_203939658.1">
    <property type="nucleotide sequence ID" value="NZ_BAAAGJ010000005.1"/>
</dbReference>
<accession>A0A8J4DJP9</accession>
<proteinExistence type="predicted"/>
<comment type="caution">
    <text evidence="1">The sequence shown here is derived from an EMBL/GenBank/DDBJ whole genome shotgun (WGS) entry which is preliminary data.</text>
</comment>
<dbReference type="Proteomes" id="UP000652013">
    <property type="component" value="Unassembled WGS sequence"/>
</dbReference>
<dbReference type="EMBL" id="BOOY01000027">
    <property type="protein sequence ID" value="GIJ04422.1"/>
    <property type="molecule type" value="Genomic_DNA"/>
</dbReference>
<organism evidence="1 2">
    <name type="scientific">Spirilliplanes yamanashiensis</name>
    <dbReference type="NCBI Taxonomy" id="42233"/>
    <lineage>
        <taxon>Bacteria</taxon>
        <taxon>Bacillati</taxon>
        <taxon>Actinomycetota</taxon>
        <taxon>Actinomycetes</taxon>
        <taxon>Micromonosporales</taxon>
        <taxon>Micromonosporaceae</taxon>
        <taxon>Spirilliplanes</taxon>
    </lineage>
</organism>
<dbReference type="AlphaFoldDB" id="A0A8J4DJP9"/>
<name>A0A8J4DJP9_9ACTN</name>